<evidence type="ECO:0000256" key="2">
    <source>
        <dbReference type="ARBA" id="ARBA00022692"/>
    </source>
</evidence>
<feature type="transmembrane region" description="Helical" evidence="7">
    <location>
        <begin position="12"/>
        <end position="33"/>
    </location>
</feature>
<organism evidence="9 10">
    <name type="scientific">Sclerotinia borealis (strain F-4128)</name>
    <dbReference type="NCBI Taxonomy" id="1432307"/>
    <lineage>
        <taxon>Eukaryota</taxon>
        <taxon>Fungi</taxon>
        <taxon>Dikarya</taxon>
        <taxon>Ascomycota</taxon>
        <taxon>Pezizomycotina</taxon>
        <taxon>Leotiomycetes</taxon>
        <taxon>Helotiales</taxon>
        <taxon>Sclerotiniaceae</taxon>
        <taxon>Sclerotinia</taxon>
    </lineage>
</organism>
<feature type="transmembrane region" description="Helical" evidence="7">
    <location>
        <begin position="248"/>
        <end position="268"/>
    </location>
</feature>
<reference evidence="9 10" key="1">
    <citation type="journal article" date="2014" name="Genome Announc.">
        <title>Draft genome sequence of Sclerotinia borealis, a psychrophilic plant pathogenic fungus.</title>
        <authorList>
            <person name="Mardanov A.V."/>
            <person name="Beletsky A.V."/>
            <person name="Kadnikov V.V."/>
            <person name="Ignatov A.N."/>
            <person name="Ravin N.V."/>
        </authorList>
    </citation>
    <scope>NUCLEOTIDE SEQUENCE [LARGE SCALE GENOMIC DNA]</scope>
    <source>
        <strain evidence="10">F-4157</strain>
    </source>
</reference>
<feature type="compositionally biased region" description="Basic and acidic residues" evidence="6">
    <location>
        <begin position="391"/>
        <end position="417"/>
    </location>
</feature>
<protein>
    <recommendedName>
        <fullName evidence="8">Rhodopsin domain-containing protein</fullName>
    </recommendedName>
</protein>
<dbReference type="InterPro" id="IPR052337">
    <property type="entry name" value="SAT4-like"/>
</dbReference>
<dbReference type="GO" id="GO:0016020">
    <property type="term" value="C:membrane"/>
    <property type="evidence" value="ECO:0007669"/>
    <property type="project" value="UniProtKB-SubCell"/>
</dbReference>
<keyword evidence="10" id="KW-1185">Reference proteome</keyword>
<evidence type="ECO:0000313" key="10">
    <source>
        <dbReference type="Proteomes" id="UP000019487"/>
    </source>
</evidence>
<evidence type="ECO:0000256" key="7">
    <source>
        <dbReference type="SAM" id="Phobius"/>
    </source>
</evidence>
<evidence type="ECO:0000256" key="6">
    <source>
        <dbReference type="SAM" id="MobiDB-lite"/>
    </source>
</evidence>
<dbReference type="OrthoDB" id="5429740at2759"/>
<dbReference type="Proteomes" id="UP000019487">
    <property type="component" value="Unassembled WGS sequence"/>
</dbReference>
<feature type="transmembrane region" description="Helical" evidence="7">
    <location>
        <begin position="92"/>
        <end position="116"/>
    </location>
</feature>
<gene>
    <name evidence="9" type="ORF">SBOR_4404</name>
</gene>
<comment type="subcellular location">
    <subcellularLocation>
        <location evidence="1">Membrane</location>
        <topology evidence="1">Multi-pass membrane protein</topology>
    </subcellularLocation>
</comment>
<evidence type="ECO:0000259" key="8">
    <source>
        <dbReference type="Pfam" id="PF20684"/>
    </source>
</evidence>
<dbReference type="InterPro" id="IPR049326">
    <property type="entry name" value="Rhodopsin_dom_fungi"/>
</dbReference>
<evidence type="ECO:0000256" key="4">
    <source>
        <dbReference type="ARBA" id="ARBA00023136"/>
    </source>
</evidence>
<dbReference type="PANTHER" id="PTHR33048">
    <property type="entry name" value="PTH11-LIKE INTEGRAL MEMBRANE PROTEIN (AFU_ORTHOLOGUE AFUA_5G11245)"/>
    <property type="match status" value="1"/>
</dbReference>
<dbReference type="HOGENOM" id="CLU_028200_3_7_1"/>
<feature type="region of interest" description="Disordered" evidence="6">
    <location>
        <begin position="391"/>
        <end position="425"/>
    </location>
</feature>
<proteinExistence type="inferred from homology"/>
<feature type="transmembrane region" description="Helical" evidence="7">
    <location>
        <begin position="182"/>
        <end position="201"/>
    </location>
</feature>
<name>W9CL07_SCLBF</name>
<feature type="transmembrane region" description="Helical" evidence="7">
    <location>
        <begin position="45"/>
        <end position="72"/>
    </location>
</feature>
<dbReference type="Pfam" id="PF20684">
    <property type="entry name" value="Fung_rhodopsin"/>
    <property type="match status" value="1"/>
</dbReference>
<comment type="similarity">
    <text evidence="5">Belongs to the SAT4 family.</text>
</comment>
<feature type="domain" description="Rhodopsin" evidence="8">
    <location>
        <begin position="33"/>
        <end position="273"/>
    </location>
</feature>
<dbReference type="STRING" id="1432307.W9CL07"/>
<comment type="caution">
    <text evidence="9">The sequence shown here is derived from an EMBL/GenBank/DDBJ whole genome shotgun (WGS) entry which is preliminary data.</text>
</comment>
<dbReference type="AlphaFoldDB" id="W9CL07"/>
<dbReference type="EMBL" id="AYSA01000202">
    <property type="protein sequence ID" value="ESZ95205.1"/>
    <property type="molecule type" value="Genomic_DNA"/>
</dbReference>
<dbReference type="PANTHER" id="PTHR33048:SF146">
    <property type="entry name" value="INTEGRAL MEMBRANE PROTEIN"/>
    <property type="match status" value="1"/>
</dbReference>
<feature type="transmembrane region" description="Helical" evidence="7">
    <location>
        <begin position="213"/>
        <end position="236"/>
    </location>
</feature>
<accession>W9CL07</accession>
<evidence type="ECO:0000256" key="3">
    <source>
        <dbReference type="ARBA" id="ARBA00022989"/>
    </source>
</evidence>
<evidence type="ECO:0000256" key="5">
    <source>
        <dbReference type="ARBA" id="ARBA00038359"/>
    </source>
</evidence>
<keyword evidence="2 7" id="KW-0812">Transmembrane</keyword>
<evidence type="ECO:0000256" key="1">
    <source>
        <dbReference type="ARBA" id="ARBA00004141"/>
    </source>
</evidence>
<feature type="transmembrane region" description="Helical" evidence="7">
    <location>
        <begin position="128"/>
        <end position="149"/>
    </location>
</feature>
<keyword evidence="3 7" id="KW-1133">Transmembrane helix</keyword>
<sequence>MTVMTVGPDINIGVTSLAVIWTLNAMSITIVIARCMTQRFISRQLGLSDALVVLSMCVISSMAALITVQYHYGWGRHYVYLDPFDRIDAMKYNAIGQSFGVMGSTLGRMSFIILMLQLFGTSKLKRKGLWTLFWVQCIPNCIVVITLYIRCQGIRALWDTSIISSCWPEEYHTYIGYAHTSWNGLTDLFLTCLPATMLWSLQMNRRIKFGLMFLLSLSLLAFVGVIMKIIYLRVLANRGDYTYNTVPFFLWVQVESNLVVIASSVPLLRQLFVRLKSGNFNTRIGVGGDTRSTAPTFELSEYSGKFSGGFGGFGGKKRLSRDFNAFSQISDDEGGVLKDGEVGGDEVGVVGANYGLPIQREKEEKEREIKSKKIAEPWVVKKEVSYSVKVEEMNDGDTEREREREREKDIEMDDRNHMFVPKRGS</sequence>
<evidence type="ECO:0000313" key="9">
    <source>
        <dbReference type="EMBL" id="ESZ95205.1"/>
    </source>
</evidence>
<keyword evidence="4 7" id="KW-0472">Membrane</keyword>